<keyword evidence="3" id="KW-1185">Reference proteome</keyword>
<name>A0A0E0QNV2_ORYRU</name>
<dbReference type="Gramene" id="ORUFI09G03400.1">
    <property type="protein sequence ID" value="ORUFI09G03400.1"/>
    <property type="gene ID" value="ORUFI09G03400"/>
</dbReference>
<evidence type="ECO:0000313" key="2">
    <source>
        <dbReference type="EnsemblPlants" id="ORUFI09G03400.1"/>
    </source>
</evidence>
<reference evidence="2" key="2">
    <citation type="submission" date="2015-06" db="UniProtKB">
        <authorList>
            <consortium name="EnsemblPlants"/>
        </authorList>
    </citation>
    <scope>IDENTIFICATION</scope>
</reference>
<dbReference type="STRING" id="4529.A0A0E0QNV2"/>
<protein>
    <submittedName>
        <fullName evidence="2">Uncharacterized protein</fullName>
    </submittedName>
</protein>
<reference evidence="3" key="1">
    <citation type="submission" date="2013-06" db="EMBL/GenBank/DDBJ databases">
        <authorList>
            <person name="Zhao Q."/>
        </authorList>
    </citation>
    <scope>NUCLEOTIDE SEQUENCE</scope>
    <source>
        <strain evidence="3">cv. W1943</strain>
    </source>
</reference>
<feature type="region of interest" description="Disordered" evidence="1">
    <location>
        <begin position="133"/>
        <end position="156"/>
    </location>
</feature>
<dbReference type="EnsemblPlants" id="ORUFI09G03400.1">
    <property type="protein sequence ID" value="ORUFI09G03400.1"/>
    <property type="gene ID" value="ORUFI09G03400"/>
</dbReference>
<sequence>MQKINYVKLIGLRSLVAVPAGLQYLNSLQQMVLQDMPKEFIQRLKGQDYVYAQHIPTIHHQGLESRTMHDDDNDNEEGGGYGGRLASRGRRAVTGREKGGGRRQALLSVACGGCSGTCKRWAGRLEDPELAESRLPHAKGSGKGEQGSACSGEGEMVSERVKGTVKWFDATAAMEATAATAGEEAAVCATCVVRRATRPGTAPRTATTAWEVYNGRWPHQTWPTSTAAAAAARSFPLDLHYVRVNEPRLSVVHGAGVVVTALPENTPSYNCSLQTQIDDHPQLLGQPNAREGERGITTKGAGLSAAYLAVLVYEGNMMTFRAGWFPKLEKLYLADMEHLSVIERESSTMPIINYVKLIGLKSMMTVPAGFQYLTSLEEVVVEDMPEEFKRRWQGQDHVYIQHIPTYHLH</sequence>
<accession>A0A0E0QNV2</accession>
<evidence type="ECO:0000313" key="3">
    <source>
        <dbReference type="Proteomes" id="UP000008022"/>
    </source>
</evidence>
<evidence type="ECO:0000256" key="1">
    <source>
        <dbReference type="SAM" id="MobiDB-lite"/>
    </source>
</evidence>
<dbReference type="Proteomes" id="UP000008022">
    <property type="component" value="Unassembled WGS sequence"/>
</dbReference>
<dbReference type="HOGENOM" id="CLU_673339_0_0_1"/>
<organism evidence="2 3">
    <name type="scientific">Oryza rufipogon</name>
    <name type="common">Brownbeard rice</name>
    <name type="synonym">Asian wild rice</name>
    <dbReference type="NCBI Taxonomy" id="4529"/>
    <lineage>
        <taxon>Eukaryota</taxon>
        <taxon>Viridiplantae</taxon>
        <taxon>Streptophyta</taxon>
        <taxon>Embryophyta</taxon>
        <taxon>Tracheophyta</taxon>
        <taxon>Spermatophyta</taxon>
        <taxon>Magnoliopsida</taxon>
        <taxon>Liliopsida</taxon>
        <taxon>Poales</taxon>
        <taxon>Poaceae</taxon>
        <taxon>BOP clade</taxon>
        <taxon>Oryzoideae</taxon>
        <taxon>Oryzeae</taxon>
        <taxon>Oryzinae</taxon>
        <taxon>Oryza</taxon>
    </lineage>
</organism>
<dbReference type="OMA" id="NGRWPHQ"/>
<feature type="compositionally biased region" description="Basic and acidic residues" evidence="1">
    <location>
        <begin position="61"/>
        <end position="70"/>
    </location>
</feature>
<feature type="region of interest" description="Disordered" evidence="1">
    <location>
        <begin position="61"/>
        <end position="99"/>
    </location>
</feature>
<proteinExistence type="predicted"/>
<dbReference type="AlphaFoldDB" id="A0A0E0QNV2"/>